<accession>A0A1X7AKP8</accession>
<dbReference type="EMBL" id="FWPT01000003">
    <property type="protein sequence ID" value="SMA44160.1"/>
    <property type="molecule type" value="Genomic_DNA"/>
</dbReference>
<proteinExistence type="predicted"/>
<dbReference type="InterPro" id="IPR006674">
    <property type="entry name" value="HD_domain"/>
</dbReference>
<evidence type="ECO:0000259" key="3">
    <source>
        <dbReference type="Pfam" id="PF13023"/>
    </source>
</evidence>
<evidence type="ECO:0000313" key="5">
    <source>
        <dbReference type="Proteomes" id="UP000196573"/>
    </source>
</evidence>
<evidence type="ECO:0000256" key="2">
    <source>
        <dbReference type="ARBA" id="ARBA00022801"/>
    </source>
</evidence>
<dbReference type="OrthoDB" id="9796032at2"/>
<dbReference type="GO" id="GO:0005737">
    <property type="term" value="C:cytoplasm"/>
    <property type="evidence" value="ECO:0007669"/>
    <property type="project" value="TreeGrafter"/>
</dbReference>
<dbReference type="GO" id="GO:0046872">
    <property type="term" value="F:metal ion binding"/>
    <property type="evidence" value="ECO:0007669"/>
    <property type="project" value="UniProtKB-KW"/>
</dbReference>
<evidence type="ECO:0000313" key="4">
    <source>
        <dbReference type="EMBL" id="SMA44160.1"/>
    </source>
</evidence>
<dbReference type="RefSeq" id="WP_087108875.1">
    <property type="nucleotide sequence ID" value="NZ_CBCSCN010000008.1"/>
</dbReference>
<sequence>MQEIKAILDFMVEIEQLKAVVRKTRPVGLQRHENSAEHSWHVCLSALLLKDYANEPVDIHRVMKMMLIHDLGEIDAGDTIVYDSDTQDIKDAELKGIQRLFALLPGTQGEELLTLWKEFEQGETADARFAKAIDRVPPLLHNVNDNGYTWKKYNIPEEKVLALNGARISAGSESLWEAVKEILEQASTQNLFAKSAPSDRSETP</sequence>
<reference evidence="4 5" key="1">
    <citation type="submission" date="2017-03" db="EMBL/GenBank/DDBJ databases">
        <authorList>
            <person name="Afonso C.L."/>
            <person name="Miller P.J."/>
            <person name="Scott M.A."/>
            <person name="Spackman E."/>
            <person name="Goraichik I."/>
            <person name="Dimitrov K.M."/>
            <person name="Suarez D.L."/>
            <person name="Swayne D.E."/>
        </authorList>
    </citation>
    <scope>NUCLEOTIDE SEQUENCE [LARGE SCALE GENOMIC DNA]</scope>
    <source>
        <strain evidence="4">SB41UT1</strain>
    </source>
</reference>
<gene>
    <name evidence="4" type="ORF">EHSB41UT_01746</name>
</gene>
<feature type="domain" description="HD" evidence="3">
    <location>
        <begin position="14"/>
        <end position="176"/>
    </location>
</feature>
<keyword evidence="5" id="KW-1185">Reference proteome</keyword>
<dbReference type="Pfam" id="PF13023">
    <property type="entry name" value="HD_3"/>
    <property type="match status" value="1"/>
</dbReference>
<organism evidence="4 5">
    <name type="scientific">Parendozoicomonas haliclonae</name>
    <dbReference type="NCBI Taxonomy" id="1960125"/>
    <lineage>
        <taxon>Bacteria</taxon>
        <taxon>Pseudomonadati</taxon>
        <taxon>Pseudomonadota</taxon>
        <taxon>Gammaproteobacteria</taxon>
        <taxon>Oceanospirillales</taxon>
        <taxon>Endozoicomonadaceae</taxon>
        <taxon>Parendozoicomonas</taxon>
    </lineage>
</organism>
<dbReference type="PANTHER" id="PTHR11845">
    <property type="entry name" value="5'-DEOXYNUCLEOTIDASE HDDC2"/>
    <property type="match status" value="1"/>
</dbReference>
<dbReference type="InterPro" id="IPR039356">
    <property type="entry name" value="YfbR/HDDC2"/>
</dbReference>
<name>A0A1X7AKP8_9GAMM</name>
<dbReference type="GO" id="GO:0002953">
    <property type="term" value="F:5'-deoxynucleotidase activity"/>
    <property type="evidence" value="ECO:0007669"/>
    <property type="project" value="InterPro"/>
</dbReference>
<dbReference type="Proteomes" id="UP000196573">
    <property type="component" value="Unassembled WGS sequence"/>
</dbReference>
<evidence type="ECO:0000256" key="1">
    <source>
        <dbReference type="ARBA" id="ARBA00022723"/>
    </source>
</evidence>
<dbReference type="AlphaFoldDB" id="A0A1X7AKP8"/>
<dbReference type="SUPFAM" id="SSF109604">
    <property type="entry name" value="HD-domain/PDEase-like"/>
    <property type="match status" value="1"/>
</dbReference>
<keyword evidence="2" id="KW-0378">Hydrolase</keyword>
<dbReference type="PANTHER" id="PTHR11845:SF13">
    <property type="entry name" value="5'-DEOXYNUCLEOTIDASE HDDC2"/>
    <property type="match status" value="1"/>
</dbReference>
<keyword evidence="1" id="KW-0479">Metal-binding</keyword>
<protein>
    <recommendedName>
        <fullName evidence="3">HD domain-containing protein</fullName>
    </recommendedName>
</protein>
<dbReference type="Gene3D" id="1.10.3210.10">
    <property type="entry name" value="Hypothetical protein af1432"/>
    <property type="match status" value="1"/>
</dbReference>